<organism evidence="1">
    <name type="scientific">Spongospora subterranea</name>
    <dbReference type="NCBI Taxonomy" id="70186"/>
    <lineage>
        <taxon>Eukaryota</taxon>
        <taxon>Sar</taxon>
        <taxon>Rhizaria</taxon>
        <taxon>Endomyxa</taxon>
        <taxon>Phytomyxea</taxon>
        <taxon>Plasmodiophorida</taxon>
        <taxon>Plasmodiophoridae</taxon>
        <taxon>Spongospora</taxon>
    </lineage>
</organism>
<name>A0A0H5RCA4_9EUKA</name>
<reference evidence="1" key="1">
    <citation type="submission" date="2015-04" db="EMBL/GenBank/DDBJ databases">
        <title>The genome sequence of the plant pathogenic Rhizarian Plasmodiophora brassicae reveals insights in its biotrophic life cycle and the origin of chitin synthesis.</title>
        <authorList>
            <person name="Schwelm A."/>
            <person name="Fogelqvist J."/>
            <person name="Knaust A."/>
            <person name="Julke S."/>
            <person name="Lilja T."/>
            <person name="Dhandapani V."/>
            <person name="Bonilla-Rosso G."/>
            <person name="Karlsson M."/>
            <person name="Shevchenko A."/>
            <person name="Choi S.R."/>
            <person name="Kim H.G."/>
            <person name="Park J.Y."/>
            <person name="Lim Y.P."/>
            <person name="Ludwig-Muller J."/>
            <person name="Dixelius C."/>
        </authorList>
    </citation>
    <scope>NUCLEOTIDE SEQUENCE</scope>
    <source>
        <tissue evidence="1">Potato root galls</tissue>
    </source>
</reference>
<evidence type="ECO:0000313" key="1">
    <source>
        <dbReference type="EMBL" id="CRZ11376.1"/>
    </source>
</evidence>
<dbReference type="AlphaFoldDB" id="A0A0H5RCA4"/>
<proteinExistence type="predicted"/>
<dbReference type="EMBL" id="HACM01010934">
    <property type="protein sequence ID" value="CRZ11376.1"/>
    <property type="molecule type" value="Transcribed_RNA"/>
</dbReference>
<accession>A0A0H5RCA4</accession>
<sequence>MTERLLKSTLNLQLVYSINIVTNLPTLRSVGNDWPNAERILHPKAFYGDYSCRAIQREIAIYLQSRSSKSITVNRADIDPTSADCVCVYVDGTGHRYRSCYALISTTISNTFITLPISFHNNQRSVIHFYYRASSPNPNSD</sequence>
<protein>
    <submittedName>
        <fullName evidence="1">Uncharacterized protein</fullName>
    </submittedName>
</protein>